<feature type="coiled-coil region" evidence="6">
    <location>
        <begin position="248"/>
        <end position="275"/>
    </location>
</feature>
<keyword evidence="4" id="KW-0843">Virulence</keyword>
<evidence type="ECO:0000256" key="5">
    <source>
        <dbReference type="ARBA" id="ARBA00035650"/>
    </source>
</evidence>
<dbReference type="Proteomes" id="UP001455709">
    <property type="component" value="Unassembled WGS sequence"/>
</dbReference>
<evidence type="ECO:0000256" key="1">
    <source>
        <dbReference type="ARBA" id="ARBA00004613"/>
    </source>
</evidence>
<dbReference type="PRINTS" id="PR01608">
    <property type="entry name" value="BACINVASINC"/>
</dbReference>
<evidence type="ECO:0000256" key="4">
    <source>
        <dbReference type="ARBA" id="ARBA00023026"/>
    </source>
</evidence>
<reference evidence="7 8" key="1">
    <citation type="submission" date="2024-05" db="EMBL/GenBank/DDBJ databases">
        <authorList>
            <person name="De Oliveira J.P."/>
            <person name="Noriler S.A."/>
            <person name="De Oliveira A.G."/>
            <person name="Sipoli D.S."/>
        </authorList>
    </citation>
    <scope>NUCLEOTIDE SEQUENCE [LARGE SCALE GENOMIC DNA]</scope>
    <source>
        <strain evidence="7 8">LABIM189</strain>
    </source>
</reference>
<dbReference type="EMBL" id="JBDOJC010000001">
    <property type="protein sequence ID" value="MEO2215481.1"/>
    <property type="molecule type" value="Genomic_DNA"/>
</dbReference>
<protein>
    <recommendedName>
        <fullName evidence="2">Effector protein BipC</fullName>
    </recommendedName>
</protein>
<evidence type="ECO:0000256" key="6">
    <source>
        <dbReference type="SAM" id="Coils"/>
    </source>
</evidence>
<evidence type="ECO:0000313" key="8">
    <source>
        <dbReference type="Proteomes" id="UP001455709"/>
    </source>
</evidence>
<accession>A0ABV0F5Y8</accession>
<sequence>MAAIENYYTGNAVFLPNDGTDSLRGTFPTASGGTVAFASLVIVGSGGHGPYLSPGSPDLTKPTVKVTVEITRFWDEKLQDLNLSYSAESISKKLDDPSFDVSGMSNALTMIMILLVDVMSKIRAANSKMESKFIEISFAAAKHQAADIRQQGMYAMTAAFVQGGVQISMSFYGAKLKNEGLNGQQKALGEKSPDYVDAKKLEIRGEFFSTSAQGFATIFAAPINLMGTYKQAEAIMDEAIGKSAGTVAQNEQEQKKGASEQIQNLINQVREIFQNIAATMGEIAGNIRA</sequence>
<evidence type="ECO:0000256" key="3">
    <source>
        <dbReference type="ARBA" id="ARBA00022525"/>
    </source>
</evidence>
<evidence type="ECO:0000313" key="7">
    <source>
        <dbReference type="EMBL" id="MEO2215481.1"/>
    </source>
</evidence>
<comment type="similarity">
    <text evidence="5">Belongs to the SctB/SipC family.</text>
</comment>
<comment type="caution">
    <text evidence="7">The sequence shown here is derived from an EMBL/GenBank/DDBJ whole genome shotgun (WGS) entry which is preliminary data.</text>
</comment>
<comment type="subcellular location">
    <subcellularLocation>
        <location evidence="1">Secreted</location>
    </subcellularLocation>
</comment>
<dbReference type="InterPro" id="IPR005427">
    <property type="entry name" value="BipC/SctB"/>
</dbReference>
<proteinExistence type="inferred from homology"/>
<dbReference type="RefSeq" id="WP_347369280.1">
    <property type="nucleotide sequence ID" value="NZ_JBDOJC010000001.1"/>
</dbReference>
<keyword evidence="6" id="KW-0175">Coiled coil</keyword>
<dbReference type="Pfam" id="PF09599">
    <property type="entry name" value="IpaC_SipC"/>
    <property type="match status" value="1"/>
</dbReference>
<evidence type="ECO:0000256" key="2">
    <source>
        <dbReference type="ARBA" id="ARBA00020604"/>
    </source>
</evidence>
<keyword evidence="3" id="KW-0964">Secreted</keyword>
<keyword evidence="8" id="KW-1185">Reference proteome</keyword>
<name>A0ABV0F5Y8_9NEIS</name>
<gene>
    <name evidence="7" type="ORF">ABGV49_00170</name>
</gene>
<organism evidence="7 8">
    <name type="scientific">Chromobacterium vaccinii</name>
    <dbReference type="NCBI Taxonomy" id="1108595"/>
    <lineage>
        <taxon>Bacteria</taxon>
        <taxon>Pseudomonadati</taxon>
        <taxon>Pseudomonadota</taxon>
        <taxon>Betaproteobacteria</taxon>
        <taxon>Neisseriales</taxon>
        <taxon>Chromobacteriaceae</taxon>
        <taxon>Chromobacterium</taxon>
    </lineage>
</organism>